<proteinExistence type="predicted"/>
<feature type="transmembrane region" description="Helical" evidence="2">
    <location>
        <begin position="20"/>
        <end position="51"/>
    </location>
</feature>
<organism evidence="3 4">
    <name type="scientific">Steinernema glaseri</name>
    <dbReference type="NCBI Taxonomy" id="37863"/>
    <lineage>
        <taxon>Eukaryota</taxon>
        <taxon>Metazoa</taxon>
        <taxon>Ecdysozoa</taxon>
        <taxon>Nematoda</taxon>
        <taxon>Chromadorea</taxon>
        <taxon>Rhabditida</taxon>
        <taxon>Tylenchina</taxon>
        <taxon>Panagrolaimomorpha</taxon>
        <taxon>Strongyloidoidea</taxon>
        <taxon>Steinernematidae</taxon>
        <taxon>Steinernema</taxon>
    </lineage>
</organism>
<evidence type="ECO:0000256" key="2">
    <source>
        <dbReference type="SAM" id="Phobius"/>
    </source>
</evidence>
<dbReference type="Proteomes" id="UP000095287">
    <property type="component" value="Unplaced"/>
</dbReference>
<keyword evidence="3" id="KW-1185">Reference proteome</keyword>
<accession>A0A1I7Z2B6</accession>
<feature type="region of interest" description="Disordered" evidence="1">
    <location>
        <begin position="108"/>
        <end position="155"/>
    </location>
</feature>
<feature type="compositionally biased region" description="Low complexity" evidence="1">
    <location>
        <begin position="120"/>
        <end position="131"/>
    </location>
</feature>
<evidence type="ECO:0000313" key="4">
    <source>
        <dbReference type="WBParaSite" id="L893_g22133.t1"/>
    </source>
</evidence>
<dbReference type="WBParaSite" id="L893_g22133.t1">
    <property type="protein sequence ID" value="L893_g22133.t1"/>
    <property type="gene ID" value="L893_g22133"/>
</dbReference>
<keyword evidence="2" id="KW-1133">Transmembrane helix</keyword>
<keyword evidence="2" id="KW-0472">Membrane</keyword>
<sequence>MLPRLHIKNDVNIGLLLAKVFAGMMSYTTLVGIAFQLACAPIVLWIVLCVLTDPRATRFRAAASVLLVLLCRLPRIVKGMGVVSGGGVHSLGGVTIGIQGGHQQQMNRGLTAEESATCPSGQSQMGQMKGQRGTHGGHQQHDQKGGTANGLGSSSIGQIQSMQSSRKHGGLIIMADIATGHWVYLKKLVKGSTLLTYKQSKEEEMTSGHELNMSGSCQKWEKSAQLEFFKGFRHDEVCLCGFRCAS</sequence>
<protein>
    <submittedName>
        <fullName evidence="4">Integral membrane protein</fullName>
    </submittedName>
</protein>
<reference evidence="4" key="1">
    <citation type="submission" date="2016-11" db="UniProtKB">
        <authorList>
            <consortium name="WormBaseParasite"/>
        </authorList>
    </citation>
    <scope>IDENTIFICATION</scope>
</reference>
<keyword evidence="2" id="KW-0812">Transmembrane</keyword>
<evidence type="ECO:0000256" key="1">
    <source>
        <dbReference type="SAM" id="MobiDB-lite"/>
    </source>
</evidence>
<evidence type="ECO:0000313" key="3">
    <source>
        <dbReference type="Proteomes" id="UP000095287"/>
    </source>
</evidence>
<dbReference type="AlphaFoldDB" id="A0A1I7Z2B6"/>
<name>A0A1I7Z2B6_9BILA</name>